<dbReference type="InterPro" id="IPR051541">
    <property type="entry name" value="PTS_SugarTrans_NitroReg"/>
</dbReference>
<gene>
    <name evidence="2" type="ORF">CAFE_13990</name>
</gene>
<dbReference type="AlphaFoldDB" id="A0A6N8HXX4"/>
<evidence type="ECO:0000259" key="1">
    <source>
        <dbReference type="PROSITE" id="PS51094"/>
    </source>
</evidence>
<dbReference type="PANTHER" id="PTHR47738:SF3">
    <property type="entry name" value="PHOSPHOTRANSFERASE SYSTEM MANNITOL_FRUCTOSE-SPECIFIC IIA DOMAIN CONTAINING PROTEIN"/>
    <property type="match status" value="1"/>
</dbReference>
<dbReference type="InterPro" id="IPR016152">
    <property type="entry name" value="PTrfase/Anion_transptr"/>
</dbReference>
<dbReference type="OrthoDB" id="370976at2"/>
<feature type="domain" description="PTS EIIA type-2" evidence="1">
    <location>
        <begin position="2"/>
        <end position="149"/>
    </location>
</feature>
<dbReference type="RefSeq" id="WP_066648804.1">
    <property type="nucleotide sequence ID" value="NZ_VWXL01000047.1"/>
</dbReference>
<accession>A0A6N8HXX4</accession>
<dbReference type="CDD" id="cd00211">
    <property type="entry name" value="PTS_IIA_fru"/>
    <property type="match status" value="1"/>
</dbReference>
<proteinExistence type="predicted"/>
<dbReference type="Proteomes" id="UP000469440">
    <property type="component" value="Unassembled WGS sequence"/>
</dbReference>
<keyword evidence="2" id="KW-0808">Transferase</keyword>
<protein>
    <submittedName>
        <fullName evidence="2">Phosphoenolpyruvate-dependent sugar phosphotransferase system, EIIA 2</fullName>
    </submittedName>
</protein>
<dbReference type="Pfam" id="PF00359">
    <property type="entry name" value="PTS_EIIA_2"/>
    <property type="match status" value="1"/>
</dbReference>
<organism evidence="2 3">
    <name type="scientific">Caproicibacter fermentans</name>
    <dbReference type="NCBI Taxonomy" id="2576756"/>
    <lineage>
        <taxon>Bacteria</taxon>
        <taxon>Bacillati</taxon>
        <taxon>Bacillota</taxon>
        <taxon>Clostridia</taxon>
        <taxon>Eubacteriales</taxon>
        <taxon>Acutalibacteraceae</taxon>
        <taxon>Caproicibacter</taxon>
    </lineage>
</organism>
<keyword evidence="3" id="KW-1185">Reference proteome</keyword>
<name>A0A6N8HXX4_9FIRM</name>
<evidence type="ECO:0000313" key="3">
    <source>
        <dbReference type="Proteomes" id="UP000469440"/>
    </source>
</evidence>
<dbReference type="SUPFAM" id="SSF55804">
    <property type="entry name" value="Phoshotransferase/anion transport protein"/>
    <property type="match status" value="1"/>
</dbReference>
<keyword evidence="2" id="KW-0670">Pyruvate</keyword>
<dbReference type="InterPro" id="IPR002178">
    <property type="entry name" value="PTS_EIIA_type-2_dom"/>
</dbReference>
<dbReference type="GO" id="GO:0016740">
    <property type="term" value="F:transferase activity"/>
    <property type="evidence" value="ECO:0007669"/>
    <property type="project" value="UniProtKB-KW"/>
</dbReference>
<sequence length="151" mass="16543">MRAIYEDLVVCGVDAADAEDAIRQVGRFLFRKGFVKDTYVDAVAAREKEFPTGLQLKNLAVAMPHTAGVHVNTPAVCVAKLAHPVQFAHMGDPETEVQAELLFMMAIQNPDAQLETLQKVMKVFTDEAAVAEFKAAGDRESLYQAAKRHIG</sequence>
<dbReference type="PROSITE" id="PS51094">
    <property type="entry name" value="PTS_EIIA_TYPE_2"/>
    <property type="match status" value="1"/>
</dbReference>
<comment type="caution">
    <text evidence="2">The sequence shown here is derived from an EMBL/GenBank/DDBJ whole genome shotgun (WGS) entry which is preliminary data.</text>
</comment>
<dbReference type="PANTHER" id="PTHR47738">
    <property type="entry name" value="PTS SYSTEM FRUCTOSE-LIKE EIIA COMPONENT-RELATED"/>
    <property type="match status" value="1"/>
</dbReference>
<reference evidence="2 3" key="1">
    <citation type="submission" date="2019-09" db="EMBL/GenBank/DDBJ databases">
        <title>Genome sequence of Clostridium sp. EA1.</title>
        <authorList>
            <person name="Poehlein A."/>
            <person name="Bengelsdorf F.R."/>
            <person name="Daniel R."/>
        </authorList>
    </citation>
    <scope>NUCLEOTIDE SEQUENCE [LARGE SCALE GENOMIC DNA]</scope>
    <source>
        <strain evidence="2 3">EA1</strain>
    </source>
</reference>
<evidence type="ECO:0000313" key="2">
    <source>
        <dbReference type="EMBL" id="MVB10701.1"/>
    </source>
</evidence>
<dbReference type="EMBL" id="VWXL01000047">
    <property type="protein sequence ID" value="MVB10701.1"/>
    <property type="molecule type" value="Genomic_DNA"/>
</dbReference>
<dbReference type="Gene3D" id="3.40.930.10">
    <property type="entry name" value="Mannitol-specific EII, Chain A"/>
    <property type="match status" value="1"/>
</dbReference>